<dbReference type="EMBL" id="OCYS01000016">
    <property type="protein sequence ID" value="SON79797.1"/>
    <property type="molecule type" value="Genomic_DNA"/>
</dbReference>
<evidence type="ECO:0000313" key="3">
    <source>
        <dbReference type="EMBL" id="SON79797.1"/>
    </source>
</evidence>
<dbReference type="Proteomes" id="UP000234181">
    <property type="component" value="Unassembled WGS sequence"/>
</dbReference>
<comment type="caution">
    <text evidence="3">The sequence shown here is derived from an EMBL/GenBank/DDBJ whole genome shotgun (WGS) entry which is preliminary data.</text>
</comment>
<proteinExistence type="predicted"/>
<name>A0AB38DUU4_XANCH</name>
<accession>A0AB38DUU4</accession>
<feature type="compositionally biased region" description="Low complexity" evidence="1">
    <location>
        <begin position="8"/>
        <end position="18"/>
    </location>
</feature>
<dbReference type="EMBL" id="OCYT01000019">
    <property type="protein sequence ID" value="SON76252.1"/>
    <property type="molecule type" value="Genomic_DNA"/>
</dbReference>
<protein>
    <submittedName>
        <fullName evidence="3">Uncharacterized protein</fullName>
    </submittedName>
</protein>
<organism evidence="3 4">
    <name type="scientific">Xanthomonas campestris pv. phaseoli</name>
    <dbReference type="NCBI Taxonomy" id="317013"/>
    <lineage>
        <taxon>Bacteria</taxon>
        <taxon>Pseudomonadati</taxon>
        <taxon>Pseudomonadota</taxon>
        <taxon>Gammaproteobacteria</taxon>
        <taxon>Lysobacterales</taxon>
        <taxon>Lysobacteraceae</taxon>
        <taxon>Xanthomonas</taxon>
    </lineage>
</organism>
<reference evidence="4 5" key="1">
    <citation type="submission" date="2017-10" db="EMBL/GenBank/DDBJ databases">
        <authorList>
            <person name="Regsiter A."/>
            <person name="William W."/>
        </authorList>
    </citation>
    <scope>NUCLEOTIDE SEQUENCE [LARGE SCALE GENOMIC DNA]</scope>
    <source>
        <strain evidence="2 5">CFBP6984</strain>
        <strain evidence="3 4">CFBP7430</strain>
    </source>
</reference>
<evidence type="ECO:0000256" key="1">
    <source>
        <dbReference type="SAM" id="MobiDB-lite"/>
    </source>
</evidence>
<dbReference type="Proteomes" id="UP000234166">
    <property type="component" value="Unassembled WGS sequence"/>
</dbReference>
<sequence>MWTATAESQGGDSSGQQQEWCEQWE</sequence>
<evidence type="ECO:0000313" key="4">
    <source>
        <dbReference type="Proteomes" id="UP000234166"/>
    </source>
</evidence>
<keyword evidence="5" id="KW-1185">Reference proteome</keyword>
<evidence type="ECO:0000313" key="5">
    <source>
        <dbReference type="Proteomes" id="UP000234181"/>
    </source>
</evidence>
<evidence type="ECO:0000313" key="2">
    <source>
        <dbReference type="EMBL" id="SON76252.1"/>
    </source>
</evidence>
<feature type="region of interest" description="Disordered" evidence="1">
    <location>
        <begin position="1"/>
        <end position="25"/>
    </location>
</feature>
<dbReference type="AlphaFoldDB" id="A0AB38DUU4"/>
<gene>
    <name evidence="2" type="ORF">XAP6984_1150008</name>
    <name evidence="3" type="ORF">XAP7430_1120008</name>
</gene>